<dbReference type="PANTHER" id="PTHR10953:SF102">
    <property type="entry name" value="ADENYLYLTRANSFERASE AND SULFURTRANSFERASE MOCS3"/>
    <property type="match status" value="1"/>
</dbReference>
<dbReference type="Pfam" id="PF00899">
    <property type="entry name" value="ThiF"/>
    <property type="match status" value="1"/>
</dbReference>
<dbReference type="RefSeq" id="WP_075774111.1">
    <property type="nucleotide sequence ID" value="NZ_CP019437.1"/>
</dbReference>
<feature type="transmembrane region" description="Helical" evidence="1">
    <location>
        <begin position="128"/>
        <end position="146"/>
    </location>
</feature>
<gene>
    <name evidence="3" type="ORF">BMG03_16380</name>
</gene>
<feature type="transmembrane region" description="Helical" evidence="1">
    <location>
        <begin position="57"/>
        <end position="76"/>
    </location>
</feature>
<feature type="domain" description="THIF-type NAD/FAD binding fold" evidence="2">
    <location>
        <begin position="106"/>
        <end position="340"/>
    </location>
</feature>
<organism evidence="3 4">
    <name type="scientific">Thioclava nitratireducens</name>
    <dbReference type="NCBI Taxonomy" id="1915078"/>
    <lineage>
        <taxon>Bacteria</taxon>
        <taxon>Pseudomonadati</taxon>
        <taxon>Pseudomonadota</taxon>
        <taxon>Alphaproteobacteria</taxon>
        <taxon>Rhodobacterales</taxon>
        <taxon>Paracoccaceae</taxon>
        <taxon>Thioclava</taxon>
    </lineage>
</organism>
<evidence type="ECO:0000256" key="1">
    <source>
        <dbReference type="SAM" id="Phobius"/>
    </source>
</evidence>
<evidence type="ECO:0000313" key="3">
    <source>
        <dbReference type="EMBL" id="AQS49187.1"/>
    </source>
</evidence>
<dbReference type="InterPro" id="IPR035985">
    <property type="entry name" value="Ubiquitin-activating_enz"/>
</dbReference>
<keyword evidence="1" id="KW-1133">Transmembrane helix</keyword>
<proteinExistence type="predicted"/>
<protein>
    <submittedName>
        <fullName evidence="3">Molybdopterin biosynthesis protein</fullName>
    </submittedName>
</protein>
<dbReference type="InterPro" id="IPR000594">
    <property type="entry name" value="ThiF_NAD_FAD-bd"/>
</dbReference>
<keyword evidence="1" id="KW-0812">Transmembrane</keyword>
<sequence>MLGLTLMAAILGLGLVMKASARAIFGMLVLVWAALVIAHLPIPGFSPIGRVLGGSLAGWIGLGVVVALVLIYRWMLGAIRTRAEAKEPQSPTAKPGSFSEAELDRYARHIMLREIGGPGQKRLKQAKVLVVGAGGLGSPALLYLAAAGVGRIGVVDDDAVSNSNLQRQVIHRDADLGMPKVFSAQKAMLALNPHIEVLPYNRRLSAEDAEGLVAEYDLVLDGTDNFDTRYLVNAACVATGTPLISGAITQWEGQLSLYDPAKGAPCYACVFPEAPAAGLAPTCAEAGVVGALPGVVGSMMATEAIKEITGAGQSARGRLMIYDALWGESRQFGVKRRADCAVCGEGRGAGDGQS</sequence>
<reference evidence="3 4" key="1">
    <citation type="submission" date="2017-01" db="EMBL/GenBank/DDBJ databases">
        <title>The complete genome sequence of a sulfur-oxidizing marine bacterium Thioclava sp. 25B10_4T.</title>
        <authorList>
            <person name="Liu Y."/>
            <person name="Lai Q."/>
            <person name="Shao Z."/>
        </authorList>
    </citation>
    <scope>NUCLEOTIDE SEQUENCE [LARGE SCALE GENOMIC DNA]</scope>
    <source>
        <strain evidence="3 4">25B10_4</strain>
    </source>
</reference>
<dbReference type="PANTHER" id="PTHR10953">
    <property type="entry name" value="UBIQUITIN-ACTIVATING ENZYME E1"/>
    <property type="match status" value="1"/>
</dbReference>
<dbReference type="Proteomes" id="UP000185622">
    <property type="component" value="Chromosome"/>
</dbReference>
<dbReference type="InterPro" id="IPR045886">
    <property type="entry name" value="ThiF/MoeB/HesA"/>
</dbReference>
<dbReference type="SUPFAM" id="SSF69572">
    <property type="entry name" value="Activating enzymes of the ubiquitin-like proteins"/>
    <property type="match status" value="1"/>
</dbReference>
<evidence type="ECO:0000259" key="2">
    <source>
        <dbReference type="Pfam" id="PF00899"/>
    </source>
</evidence>
<dbReference type="EMBL" id="CP019437">
    <property type="protein sequence ID" value="AQS49187.1"/>
    <property type="molecule type" value="Genomic_DNA"/>
</dbReference>
<dbReference type="CDD" id="cd00757">
    <property type="entry name" value="ThiF_MoeB_HesA_family"/>
    <property type="match status" value="1"/>
</dbReference>
<dbReference type="Gene3D" id="3.40.50.720">
    <property type="entry name" value="NAD(P)-binding Rossmann-like Domain"/>
    <property type="match status" value="1"/>
</dbReference>
<dbReference type="NCBIfam" id="NF004281">
    <property type="entry name" value="PRK05690.1"/>
    <property type="match status" value="1"/>
</dbReference>
<name>A0ABM6IK48_9RHOB</name>
<evidence type="ECO:0000313" key="4">
    <source>
        <dbReference type="Proteomes" id="UP000185622"/>
    </source>
</evidence>
<keyword evidence="4" id="KW-1185">Reference proteome</keyword>
<accession>A0ABM6IK48</accession>
<keyword evidence="1" id="KW-0472">Membrane</keyword>